<protein>
    <recommendedName>
        <fullName evidence="4">Parathyroid hormone</fullName>
    </recommendedName>
</protein>
<comment type="similarity">
    <text evidence="2">Belongs to the parathyroid hormone family.</text>
</comment>
<accession>A0A3Q2ZUW1</accession>
<feature type="chain" id="PRO_5018786563" description="Parathyroid hormone" evidence="10">
    <location>
        <begin position="24"/>
        <end position="70"/>
    </location>
</feature>
<evidence type="ECO:0000256" key="1">
    <source>
        <dbReference type="ARBA" id="ARBA00004613"/>
    </source>
</evidence>
<dbReference type="InterPro" id="IPR001415">
    <property type="entry name" value="PTH/PTH-rel"/>
</dbReference>
<dbReference type="Proteomes" id="UP000264800">
    <property type="component" value="Unplaced"/>
</dbReference>
<keyword evidence="5" id="KW-0964">Secreted</keyword>
<sequence>MLLLKHLEMLVLILFFISMLTQANPLKRSISEVQLMHNVREHKEVGDRQDWLQEKLKEIIISSPKPQQVQ</sequence>
<evidence type="ECO:0000256" key="7">
    <source>
        <dbReference type="ARBA" id="ARBA00022702"/>
    </source>
</evidence>
<evidence type="ECO:0000256" key="4">
    <source>
        <dbReference type="ARBA" id="ARBA00022135"/>
    </source>
</evidence>
<dbReference type="OMA" id="VGDRQDW"/>
<dbReference type="GO" id="GO:0006874">
    <property type="term" value="P:intracellular calcium ion homeostasis"/>
    <property type="evidence" value="ECO:0007669"/>
    <property type="project" value="InterPro"/>
</dbReference>
<proteinExistence type="inferred from homology"/>
<keyword evidence="6" id="KW-0165">Cleavage on pair of basic residues</keyword>
<comment type="function">
    <text evidence="9">Parathyroid hormone elevates calcium level by dissolving the salts in bone and preventing their renal excretion. Acts by binding to its receptor, PTH1R, activating G protein-coupled receptor signaling. Stimulates [1-14C]-2-deoxy-D-glucose (2DG) transport and glycogen synthesis in osteoblastic cells.</text>
</comment>
<dbReference type="GO" id="GO:0005576">
    <property type="term" value="C:extracellular region"/>
    <property type="evidence" value="ECO:0007669"/>
    <property type="project" value="UniProtKB-SubCell"/>
</dbReference>
<keyword evidence="8 10" id="KW-0732">Signal</keyword>
<evidence type="ECO:0000313" key="11">
    <source>
        <dbReference type="Ensembl" id="ENSKMAP00000007646.1"/>
    </source>
</evidence>
<reference evidence="11" key="2">
    <citation type="submission" date="2025-09" db="UniProtKB">
        <authorList>
            <consortium name="Ensembl"/>
        </authorList>
    </citation>
    <scope>IDENTIFICATION</scope>
</reference>
<evidence type="ECO:0000256" key="8">
    <source>
        <dbReference type="ARBA" id="ARBA00022729"/>
    </source>
</evidence>
<evidence type="ECO:0000256" key="9">
    <source>
        <dbReference type="ARBA" id="ARBA00093407"/>
    </source>
</evidence>
<evidence type="ECO:0000256" key="10">
    <source>
        <dbReference type="SAM" id="SignalP"/>
    </source>
</evidence>
<feature type="signal peptide" evidence="10">
    <location>
        <begin position="1"/>
        <end position="23"/>
    </location>
</feature>
<comment type="subcellular location">
    <subcellularLocation>
        <location evidence="1">Secreted</location>
    </subcellularLocation>
</comment>
<organism evidence="11 12">
    <name type="scientific">Kryptolebias marmoratus</name>
    <name type="common">Mangrove killifish</name>
    <name type="synonym">Rivulus marmoratus</name>
    <dbReference type="NCBI Taxonomy" id="37003"/>
    <lineage>
        <taxon>Eukaryota</taxon>
        <taxon>Metazoa</taxon>
        <taxon>Chordata</taxon>
        <taxon>Craniata</taxon>
        <taxon>Vertebrata</taxon>
        <taxon>Euteleostomi</taxon>
        <taxon>Actinopterygii</taxon>
        <taxon>Neopterygii</taxon>
        <taxon>Teleostei</taxon>
        <taxon>Neoteleostei</taxon>
        <taxon>Acanthomorphata</taxon>
        <taxon>Ovalentaria</taxon>
        <taxon>Atherinomorphae</taxon>
        <taxon>Cyprinodontiformes</taxon>
        <taxon>Rivulidae</taxon>
        <taxon>Kryptolebias</taxon>
    </lineage>
</organism>
<dbReference type="SMART" id="SM00087">
    <property type="entry name" value="PTH"/>
    <property type="match status" value="1"/>
</dbReference>
<dbReference type="PANTHER" id="PTHR10541:SF2">
    <property type="entry name" value="PARATHYROID HORMONE"/>
    <property type="match status" value="1"/>
</dbReference>
<evidence type="ECO:0000256" key="5">
    <source>
        <dbReference type="ARBA" id="ARBA00022525"/>
    </source>
</evidence>
<dbReference type="GeneTree" id="ENSGT00390000018603"/>
<comment type="subunit">
    <text evidence="3">Interacts with PTH1R (via N-terminal extracellular domain).</text>
</comment>
<name>A0A3Q2ZUW1_KRYMA</name>
<evidence type="ECO:0000256" key="6">
    <source>
        <dbReference type="ARBA" id="ARBA00022685"/>
    </source>
</evidence>
<evidence type="ECO:0000313" key="12">
    <source>
        <dbReference type="Proteomes" id="UP000264800"/>
    </source>
</evidence>
<dbReference type="PANTHER" id="PTHR10541">
    <property type="entry name" value="PARATHYROID HORMONE"/>
    <property type="match status" value="1"/>
</dbReference>
<dbReference type="STRING" id="37003.ENSKMAP00000007646"/>
<dbReference type="AlphaFoldDB" id="A0A3Q2ZUW1"/>
<dbReference type="Ensembl" id="ENSKMAT00000007767.1">
    <property type="protein sequence ID" value="ENSKMAP00000007646.1"/>
    <property type="gene ID" value="ENSKMAG00000005750.1"/>
</dbReference>
<evidence type="ECO:0000256" key="2">
    <source>
        <dbReference type="ARBA" id="ARBA00006307"/>
    </source>
</evidence>
<keyword evidence="12" id="KW-1185">Reference proteome</keyword>
<dbReference type="InterPro" id="IPR003625">
    <property type="entry name" value="PTH"/>
</dbReference>
<evidence type="ECO:0000256" key="3">
    <source>
        <dbReference type="ARBA" id="ARBA00011605"/>
    </source>
</evidence>
<reference evidence="11" key="1">
    <citation type="submission" date="2025-08" db="UniProtKB">
        <authorList>
            <consortium name="Ensembl"/>
        </authorList>
    </citation>
    <scope>IDENTIFICATION</scope>
</reference>
<dbReference type="GO" id="GO:0005179">
    <property type="term" value="F:hormone activity"/>
    <property type="evidence" value="ECO:0007669"/>
    <property type="project" value="UniProtKB-KW"/>
</dbReference>
<keyword evidence="7" id="KW-0372">Hormone</keyword>